<name>S6D320_COTCN</name>
<evidence type="ECO:0000313" key="1">
    <source>
        <dbReference type="EMBL" id="CAG5075263.1"/>
    </source>
</evidence>
<protein>
    <submittedName>
        <fullName evidence="1">Cc_single_12.6</fullName>
    </submittedName>
</protein>
<dbReference type="OrthoDB" id="7649617at2759"/>
<organism evidence="2">
    <name type="scientific">Cotesia congregata</name>
    <name type="common">Parasitoid wasp</name>
    <name type="synonym">Apanteles congregatus</name>
    <dbReference type="NCBI Taxonomy" id="51543"/>
    <lineage>
        <taxon>Eukaryota</taxon>
        <taxon>Metazoa</taxon>
        <taxon>Ecdysozoa</taxon>
        <taxon>Arthropoda</taxon>
        <taxon>Hexapoda</taxon>
        <taxon>Insecta</taxon>
        <taxon>Pterygota</taxon>
        <taxon>Neoptera</taxon>
        <taxon>Endopterygota</taxon>
        <taxon>Hymenoptera</taxon>
        <taxon>Apocrita</taxon>
        <taxon>Ichneumonoidea</taxon>
        <taxon>Braconidae</taxon>
        <taxon>Microgastrinae</taxon>
        <taxon>Cotesia</taxon>
    </lineage>
</organism>
<dbReference type="AlphaFoldDB" id="S6D320"/>
<sequence>MNVTKQFCVVKFREMLFLETEEYQIVPSTWILAGSKEDAMIAFPLMNKTKLSDTVQKKEPPREKWLSFPASIEFETGEHCTT</sequence>
<dbReference type="EMBL" id="HF586477">
    <property type="protein sequence ID" value="CCQ71334.1"/>
    <property type="molecule type" value="Genomic_DNA"/>
</dbReference>
<evidence type="ECO:0000313" key="3">
    <source>
        <dbReference type="Proteomes" id="UP000786811"/>
    </source>
</evidence>
<dbReference type="Proteomes" id="UP000786811">
    <property type="component" value="Unassembled WGS sequence"/>
</dbReference>
<accession>S6D320</accession>
<proteinExistence type="predicted"/>
<reference evidence="1" key="2">
    <citation type="submission" date="2021-04" db="EMBL/GenBank/DDBJ databases">
        <authorList>
            <person name="Chebbi M.A.C M."/>
        </authorList>
    </citation>
    <scope>NUCLEOTIDE SEQUENCE</scope>
</reference>
<keyword evidence="3" id="KW-1185">Reference proteome</keyword>
<gene>
    <name evidence="2" type="primary">CcBV_12.6</name>
    <name evidence="1" type="ORF">HICCMSTLAB_LOCUS1417</name>
</gene>
<reference evidence="2" key="1">
    <citation type="journal article" date="2013" name="Philos. Trans. R. Soc. Lond., B, Biol. Sci.">
        <title>Functional endogenous viral elements in the genome of the parasitoid wasp Cotesia congregata: insights into the evolutionary dynamics of bracoviruses.</title>
        <authorList>
            <person name="Bezier A."/>
            <person name="Louis F."/>
            <person name="Jancek S."/>
            <person name="Periquet G."/>
            <person name="Theze J."/>
            <person name="Gyapay G."/>
            <person name="Musset K."/>
            <person name="Lesobre J."/>
            <person name="Lenoble P."/>
            <person name="Dupuy C."/>
            <person name="Gundersen-Rindal D."/>
            <person name="Herniou E.A.Drezen.J.M."/>
        </authorList>
    </citation>
    <scope>NUCLEOTIDE SEQUENCE</scope>
</reference>
<dbReference type="EMBL" id="CAJNRD030001116">
    <property type="protein sequence ID" value="CAG5075263.1"/>
    <property type="molecule type" value="Genomic_DNA"/>
</dbReference>
<evidence type="ECO:0000313" key="2">
    <source>
        <dbReference type="EMBL" id="CCQ71334.1"/>
    </source>
</evidence>